<dbReference type="AlphaFoldDB" id="A0A9N7NSY1"/>
<dbReference type="OrthoDB" id="1918594at2759"/>
<keyword evidence="4" id="KW-1185">Reference proteome</keyword>
<dbReference type="PANTHER" id="PTHR31672:SF11">
    <property type="entry name" value="F-BOX PROTEIN CPR1-LIKE ISOFORM X2"/>
    <property type="match status" value="1"/>
</dbReference>
<dbReference type="Pfam" id="PF12937">
    <property type="entry name" value="F-box-like"/>
    <property type="match status" value="2"/>
</dbReference>
<accession>A0A9N7NSY1</accession>
<name>A0A9N7NSY1_STRHE</name>
<organism evidence="3 4">
    <name type="scientific">Striga hermonthica</name>
    <name type="common">Purple witchweed</name>
    <name type="synonym">Buchnera hermonthica</name>
    <dbReference type="NCBI Taxonomy" id="68872"/>
    <lineage>
        <taxon>Eukaryota</taxon>
        <taxon>Viridiplantae</taxon>
        <taxon>Streptophyta</taxon>
        <taxon>Embryophyta</taxon>
        <taxon>Tracheophyta</taxon>
        <taxon>Spermatophyta</taxon>
        <taxon>Magnoliopsida</taxon>
        <taxon>eudicotyledons</taxon>
        <taxon>Gunneridae</taxon>
        <taxon>Pentapetalae</taxon>
        <taxon>asterids</taxon>
        <taxon>lamiids</taxon>
        <taxon>Lamiales</taxon>
        <taxon>Orobanchaceae</taxon>
        <taxon>Buchnereae</taxon>
        <taxon>Striga</taxon>
    </lineage>
</organism>
<evidence type="ECO:0000313" key="3">
    <source>
        <dbReference type="EMBL" id="CAA0834899.1"/>
    </source>
</evidence>
<dbReference type="Pfam" id="PF08268">
    <property type="entry name" value="FBA_3"/>
    <property type="match status" value="2"/>
</dbReference>
<dbReference type="InterPro" id="IPR036047">
    <property type="entry name" value="F-box-like_dom_sf"/>
</dbReference>
<feature type="compositionally biased region" description="Basic and acidic residues" evidence="1">
    <location>
        <begin position="10"/>
        <end position="19"/>
    </location>
</feature>
<dbReference type="InterPro" id="IPR013187">
    <property type="entry name" value="F-box-assoc_dom_typ3"/>
</dbReference>
<dbReference type="EMBL" id="CACSLK010028053">
    <property type="protein sequence ID" value="CAA0834899.1"/>
    <property type="molecule type" value="Genomic_DNA"/>
</dbReference>
<dbReference type="SUPFAM" id="SSF81383">
    <property type="entry name" value="F-box domain"/>
    <property type="match status" value="2"/>
</dbReference>
<comment type="caution">
    <text evidence="3">The sequence shown here is derived from an EMBL/GenBank/DDBJ whole genome shotgun (WGS) entry which is preliminary data.</text>
</comment>
<feature type="domain" description="F-box" evidence="2">
    <location>
        <begin position="364"/>
        <end position="416"/>
    </location>
</feature>
<dbReference type="Proteomes" id="UP001153555">
    <property type="component" value="Unassembled WGS sequence"/>
</dbReference>
<sequence>MSKVAGWWSDNDKRSEPKSAADTLSPAGVVAGHSHTPRYYFRKRFRLASIESLPKDLLLDIIARLPPQDIRVPVGLVCRKWYHLTHSPDLIQTQIFRATSGLILHYTFLRKELTFISMRQGRVEKSMCRNELGHLIWASCNGLLLGFLNGDPYSVRILNPATKQCFTLPPFSKIRYASLLLAMAYASASMKYKVVVRDFVDGSNGVRNLECLILTVGVDTTWRHVHTKHLSLNKNQLSCAFKPLITDGFVHWVWDWCTSVFSLDVETEIISNSEMKPETGEWLKVFNIDLEAEKWKLDVFFGDCEDKIGQGVWLIPVGWLNYPDVLVLAPPNTSCDCILYKVCTREVAGHSHTPRYYFRKRFRLASIESLPKDLLLDIIARLPPQDIRVPVGLVCRKWYHLTHSPDLIQTQIFRATSGLLLHYTFLRKELIFISMRQGRVEKSMCRYELGHLIWASCNGLLLGFLNGDPYSVRILNPATKQCFTLPPFSKIRYASLLPAMAYASASMKYKVVVRDFVDGSNGVRNLECLILTIGVDTTWRHVHTKHLSLNRNQLSCAFKPLITDGFVHWVWDSCTSVFSLDVETEIISNSEVPLPRVHRNKRRFYLSTGRYLSLLVALGNLSWQVWQMKPETEEWLKVFNIDLEAENWRLDGFFRDCEVWLKPVGWLNYPDVLVFAPPNTSCDCILYKVCTREVHSVELPYPARH</sequence>
<reference evidence="3" key="1">
    <citation type="submission" date="2019-12" db="EMBL/GenBank/DDBJ databases">
        <authorList>
            <person name="Scholes J."/>
        </authorList>
    </citation>
    <scope>NUCLEOTIDE SEQUENCE</scope>
</reference>
<evidence type="ECO:0000313" key="4">
    <source>
        <dbReference type="Proteomes" id="UP001153555"/>
    </source>
</evidence>
<dbReference type="InterPro" id="IPR050796">
    <property type="entry name" value="SCF_F-box_component"/>
</dbReference>
<proteinExistence type="predicted"/>
<dbReference type="InterPro" id="IPR001810">
    <property type="entry name" value="F-box_dom"/>
</dbReference>
<evidence type="ECO:0000259" key="2">
    <source>
        <dbReference type="PROSITE" id="PS50181"/>
    </source>
</evidence>
<dbReference type="SMART" id="SM00256">
    <property type="entry name" value="FBOX"/>
    <property type="match status" value="2"/>
</dbReference>
<dbReference type="Gene3D" id="1.20.1280.50">
    <property type="match status" value="2"/>
</dbReference>
<dbReference type="PANTHER" id="PTHR31672">
    <property type="entry name" value="BNACNNG10540D PROTEIN"/>
    <property type="match status" value="1"/>
</dbReference>
<feature type="domain" description="F-box" evidence="2">
    <location>
        <begin position="47"/>
        <end position="99"/>
    </location>
</feature>
<evidence type="ECO:0000256" key="1">
    <source>
        <dbReference type="SAM" id="MobiDB-lite"/>
    </source>
</evidence>
<gene>
    <name evidence="3" type="ORF">SHERM_02705</name>
</gene>
<dbReference type="PROSITE" id="PS50181">
    <property type="entry name" value="FBOX"/>
    <property type="match status" value="2"/>
</dbReference>
<protein>
    <recommendedName>
        <fullName evidence="2">F-box domain-containing protein</fullName>
    </recommendedName>
</protein>
<feature type="region of interest" description="Disordered" evidence="1">
    <location>
        <begin position="1"/>
        <end position="27"/>
    </location>
</feature>